<accession>A0A2Z7B600</accession>
<sequence length="479" mass="52495">MSLFDLQEVCIAIGSIATLDLSMVVDLIGIYGLKGPYRTLTTTNWFLQALSVIPRGSWGDVARCFTMIRWAVQSKKNRSERHGTDQIGASKSEPCFSEGISLEKIQIGVLYRGQFTVDYGNEQLRAKTTQKQLRAKTTRNSLERRTTEKHLRVKNSTEHLRAQEQRSNNSEELFPDQLYIEYQIRPGNSLVQKRTSQTVLDRIAMEDYIFSLIGVLAACGLSDRVRPGAAVIKYSSGILPEQGIREDSAHQPQQQQQLAQKSGRQRFRPRGQQFKKKSGSCSSGSSSSSSSGSRAEFFGFCGGKHPSTQCVAHQPQQQQQLAQQSGRQRFRPRGQQFKKKSGSCSSGSSSSSSSGSRAEFGVFCGGKNPSTQCVAIGCRLVLESAVGKISDVAWRTSVRVSSVGSAVGGGSAFLGLSLWKSACARYNSEVKVFQDLQLVEVLIQLVVPQEVVRVSQLCIVFICTGLTAGGMSRVMLSSI</sequence>
<evidence type="ECO:0000313" key="2">
    <source>
        <dbReference type="EMBL" id="KZV29007.1"/>
    </source>
</evidence>
<name>A0A2Z7B600_9LAMI</name>
<reference evidence="2 3" key="1">
    <citation type="journal article" date="2015" name="Proc. Natl. Acad. Sci. U.S.A.">
        <title>The resurrection genome of Boea hygrometrica: A blueprint for survival of dehydration.</title>
        <authorList>
            <person name="Xiao L."/>
            <person name="Yang G."/>
            <person name="Zhang L."/>
            <person name="Yang X."/>
            <person name="Zhao S."/>
            <person name="Ji Z."/>
            <person name="Zhou Q."/>
            <person name="Hu M."/>
            <person name="Wang Y."/>
            <person name="Chen M."/>
            <person name="Xu Y."/>
            <person name="Jin H."/>
            <person name="Xiao X."/>
            <person name="Hu G."/>
            <person name="Bao F."/>
            <person name="Hu Y."/>
            <person name="Wan P."/>
            <person name="Li L."/>
            <person name="Deng X."/>
            <person name="Kuang T."/>
            <person name="Xiang C."/>
            <person name="Zhu J.K."/>
            <person name="Oliver M.J."/>
            <person name="He Y."/>
        </authorList>
    </citation>
    <scope>NUCLEOTIDE SEQUENCE [LARGE SCALE GENOMIC DNA]</scope>
    <source>
        <strain evidence="3">cv. XS01</strain>
    </source>
</reference>
<gene>
    <name evidence="2" type="ORF">F511_03783</name>
</gene>
<keyword evidence="3" id="KW-1185">Reference proteome</keyword>
<feature type="compositionally biased region" description="Low complexity" evidence="1">
    <location>
        <begin position="251"/>
        <end position="262"/>
    </location>
</feature>
<feature type="region of interest" description="Disordered" evidence="1">
    <location>
        <begin position="309"/>
        <end position="356"/>
    </location>
</feature>
<evidence type="ECO:0000256" key="1">
    <source>
        <dbReference type="SAM" id="MobiDB-lite"/>
    </source>
</evidence>
<feature type="compositionally biased region" description="Low complexity" evidence="1">
    <location>
        <begin position="279"/>
        <end position="292"/>
    </location>
</feature>
<feature type="compositionally biased region" description="Basic residues" evidence="1">
    <location>
        <begin position="328"/>
        <end position="341"/>
    </location>
</feature>
<organism evidence="2 3">
    <name type="scientific">Dorcoceras hygrometricum</name>
    <dbReference type="NCBI Taxonomy" id="472368"/>
    <lineage>
        <taxon>Eukaryota</taxon>
        <taxon>Viridiplantae</taxon>
        <taxon>Streptophyta</taxon>
        <taxon>Embryophyta</taxon>
        <taxon>Tracheophyta</taxon>
        <taxon>Spermatophyta</taxon>
        <taxon>Magnoliopsida</taxon>
        <taxon>eudicotyledons</taxon>
        <taxon>Gunneridae</taxon>
        <taxon>Pentapetalae</taxon>
        <taxon>asterids</taxon>
        <taxon>lamiids</taxon>
        <taxon>Lamiales</taxon>
        <taxon>Gesneriaceae</taxon>
        <taxon>Didymocarpoideae</taxon>
        <taxon>Trichosporeae</taxon>
        <taxon>Loxocarpinae</taxon>
        <taxon>Dorcoceras</taxon>
    </lineage>
</organism>
<feature type="region of interest" description="Disordered" evidence="1">
    <location>
        <begin position="246"/>
        <end position="292"/>
    </location>
</feature>
<feature type="compositionally biased region" description="Basic residues" evidence="1">
    <location>
        <begin position="263"/>
        <end position="278"/>
    </location>
</feature>
<dbReference type="AlphaFoldDB" id="A0A2Z7B600"/>
<protein>
    <submittedName>
        <fullName evidence="2">Protein SUPPRESSOR OF protein 3</fullName>
    </submittedName>
</protein>
<proteinExistence type="predicted"/>
<dbReference type="Proteomes" id="UP000250235">
    <property type="component" value="Unassembled WGS sequence"/>
</dbReference>
<dbReference type="EMBL" id="KV009824">
    <property type="protein sequence ID" value="KZV29007.1"/>
    <property type="molecule type" value="Genomic_DNA"/>
</dbReference>
<evidence type="ECO:0000313" key="3">
    <source>
        <dbReference type="Proteomes" id="UP000250235"/>
    </source>
</evidence>
<feature type="compositionally biased region" description="Low complexity" evidence="1">
    <location>
        <begin position="309"/>
        <end position="327"/>
    </location>
</feature>
<feature type="compositionally biased region" description="Low complexity" evidence="1">
    <location>
        <begin position="342"/>
        <end position="356"/>
    </location>
</feature>